<proteinExistence type="predicted"/>
<feature type="signal peptide" evidence="2">
    <location>
        <begin position="1"/>
        <end position="28"/>
    </location>
</feature>
<organism evidence="3 4">
    <name type="scientific">Heterodera schachtii</name>
    <name type="common">Sugarbeet cyst nematode worm</name>
    <name type="synonym">Tylenchus schachtii</name>
    <dbReference type="NCBI Taxonomy" id="97005"/>
    <lineage>
        <taxon>Eukaryota</taxon>
        <taxon>Metazoa</taxon>
        <taxon>Ecdysozoa</taxon>
        <taxon>Nematoda</taxon>
        <taxon>Chromadorea</taxon>
        <taxon>Rhabditida</taxon>
        <taxon>Tylenchina</taxon>
        <taxon>Tylenchomorpha</taxon>
        <taxon>Tylenchoidea</taxon>
        <taxon>Heteroderidae</taxon>
        <taxon>Heteroderinae</taxon>
        <taxon>Heterodera</taxon>
    </lineage>
</organism>
<dbReference type="Proteomes" id="UP001620645">
    <property type="component" value="Unassembled WGS sequence"/>
</dbReference>
<evidence type="ECO:0000313" key="3">
    <source>
        <dbReference type="EMBL" id="KAL3080282.1"/>
    </source>
</evidence>
<keyword evidence="2" id="KW-0732">Signal</keyword>
<comment type="caution">
    <text evidence="3">The sequence shown here is derived from an EMBL/GenBank/DDBJ whole genome shotgun (WGS) entry which is preliminary data.</text>
</comment>
<keyword evidence="4" id="KW-1185">Reference proteome</keyword>
<reference evidence="3 4" key="1">
    <citation type="submission" date="2024-10" db="EMBL/GenBank/DDBJ databases">
        <authorList>
            <person name="Kim D."/>
        </authorList>
    </citation>
    <scope>NUCLEOTIDE SEQUENCE [LARGE SCALE GENOMIC DNA]</scope>
    <source>
        <strain evidence="3">Taebaek</strain>
    </source>
</reference>
<dbReference type="AlphaFoldDB" id="A0ABD2IQ94"/>
<evidence type="ECO:0000313" key="4">
    <source>
        <dbReference type="Proteomes" id="UP001620645"/>
    </source>
</evidence>
<feature type="chain" id="PRO_5044883536" evidence="2">
    <location>
        <begin position="29"/>
        <end position="214"/>
    </location>
</feature>
<keyword evidence="1" id="KW-0175">Coiled coil</keyword>
<gene>
    <name evidence="3" type="ORF">niasHS_012387</name>
</gene>
<sequence>MEYRTLSDSLLLSLLLILDTFQLHFVCTERVILDEAMPKVSAQYDYFGSRLSAQQPQPYGSAMGYGGIAGGDMVNFDFQCKCQAKSALAKTLSNPLTDQNQATQQHIQQLQEQVRKLQEQVNRSQQGKTAFEQFAQVLSLADGLDCNCSGASTPWMGWPSGVIGGGPLNGGGQFAGGTMPRMPMPMPMGGGFGTGHSFGGQIGQMYGPMAQRRV</sequence>
<dbReference type="EMBL" id="JBICCN010000296">
    <property type="protein sequence ID" value="KAL3080282.1"/>
    <property type="molecule type" value="Genomic_DNA"/>
</dbReference>
<evidence type="ECO:0000256" key="1">
    <source>
        <dbReference type="SAM" id="Coils"/>
    </source>
</evidence>
<accession>A0ABD2IQ94</accession>
<protein>
    <submittedName>
        <fullName evidence="3">Uncharacterized protein</fullName>
    </submittedName>
</protein>
<feature type="coiled-coil region" evidence="1">
    <location>
        <begin position="100"/>
        <end position="127"/>
    </location>
</feature>
<name>A0ABD2IQ94_HETSC</name>
<evidence type="ECO:0000256" key="2">
    <source>
        <dbReference type="SAM" id="SignalP"/>
    </source>
</evidence>